<dbReference type="RefSeq" id="WP_345921183.1">
    <property type="nucleotide sequence ID" value="NZ_JBDIVE010000013.1"/>
</dbReference>
<keyword evidence="1" id="KW-0812">Transmembrane</keyword>
<dbReference type="InterPro" id="IPR052894">
    <property type="entry name" value="AsmA-related"/>
</dbReference>
<organism evidence="2 3">
    <name type="scientific">Uliginosibacterium sediminicola</name>
    <dbReference type="NCBI Taxonomy" id="2024550"/>
    <lineage>
        <taxon>Bacteria</taxon>
        <taxon>Pseudomonadati</taxon>
        <taxon>Pseudomonadota</taxon>
        <taxon>Betaproteobacteria</taxon>
        <taxon>Rhodocyclales</taxon>
        <taxon>Zoogloeaceae</taxon>
        <taxon>Uliginosibacterium</taxon>
    </lineage>
</organism>
<evidence type="ECO:0000256" key="1">
    <source>
        <dbReference type="SAM" id="Phobius"/>
    </source>
</evidence>
<sequence length="1216" mass="130853">MKIALSLAALRSALRMQLGRPRTRRILWIAAGVLSLVAVLGFLVAPPLLRGVVEQQASAALGRVVTLERLQLNPFALSAALDGLRIADADGKGRFVEVARVEANLELWASLFHRGPVLRSLRVVSPQLYFARLDAHRFSFSDILDRFAAQPKPTDAEPLRFAINNIQLDGGHIEFDDQPEHFHHVVDTLRIGLPFVSTVPSQVHLEVEPRLSATINGTEFELSGKMRPFAAHREATLALDLDAFDVTPYLAYVPAKLPLKIEQALLATHLECVWSEQASGQKSLSLRGEVSIHDARFKDRAGAPLASWKSLQIGLQDLRPLATPQQLRFSQITLSEPTLRLRRLPDGSIDLARLFGTDDASPLAANASAPAAASSKASAPHIAVAQLQISKGRVSWQDDALPTRFSSQFSPIDLKLSAYDSGASTPATLQGSVQLERSGRVQLDGTLDAQRSAARLRVQLADLQIAAYRPYYQDALGSAQPRGQVAASLNLDYAPASGLQLSEGALQLSEFSLPEAGNKQPIVQLASLKLDGLKLDLAKRSLALAQISSRDAQWRLVRDADGINLLRQFSHPQTTAVNAPPAVAAVAAAPAAPAGTAPPPWQLSLGKLDIAGWRASLEDRSAAEPLRLNLDALQLRVQNLSNATNQKAQLALEMGVNRRGRLKLAGDVGLAPLSGKLQLDASGVELLFAQPYLSNLTKVLLTQGALDAKGTLGFDLSAPQAPQVSWTGDLAVKDFNSFDQLNASDFVRWKRLALSQLKLRSQPLELSAAQLRLEDFYTRLILDGQGRLNLRELVQSGARREGADLAAASSSAASAVPAAAGPAPKINIERIVLSGGSVSYSDRFIKPNYNANLTDLAGSLNGLSSSEDSVASLALKAALDHSAPVDIQGQLNPLRQDRIMDIHARVADVDLTGVSTYAARYVGYGISKGKLSMDVDYRIRDRQLSAENRVTLDQLTFGERIDSPDATRLPVLLAVALLKDRSGVIDLNLPISGTLDDPEFSVGSVIVRVLVNLVSKAVSSPFALLGSLVEGGDELSYLDFESGRASVSPAGITKLAALAKALNARPALSVDITGSADPQRDADGIRRERLDSKLRAAKAANMVKRGDSVGEVDALRISREEYPLLLEQVFKQEKFDKPRNVLGITRSLPTEQMETLMLSNIPVSMEDLQALASRRAALVRDWLVGEGKVALARVFVVGSSPNSAESAAARVIFSLK</sequence>
<dbReference type="Pfam" id="PF05359">
    <property type="entry name" value="DUF748"/>
    <property type="match status" value="2"/>
</dbReference>
<dbReference type="InterPro" id="IPR036737">
    <property type="entry name" value="OmpA-like_sf"/>
</dbReference>
<keyword evidence="3" id="KW-1185">Reference proteome</keyword>
<gene>
    <name evidence="2" type="ORF">ABDB84_18105</name>
</gene>
<dbReference type="Proteomes" id="UP001410394">
    <property type="component" value="Unassembled WGS sequence"/>
</dbReference>
<comment type="caution">
    <text evidence="2">The sequence shown here is derived from an EMBL/GenBank/DDBJ whole genome shotgun (WGS) entry which is preliminary data.</text>
</comment>
<dbReference type="Gene3D" id="3.30.1330.60">
    <property type="entry name" value="OmpA-like domain"/>
    <property type="match status" value="1"/>
</dbReference>
<keyword evidence="1" id="KW-0472">Membrane</keyword>
<evidence type="ECO:0000313" key="3">
    <source>
        <dbReference type="Proteomes" id="UP001410394"/>
    </source>
</evidence>
<feature type="transmembrane region" description="Helical" evidence="1">
    <location>
        <begin position="25"/>
        <end position="45"/>
    </location>
</feature>
<name>A0ABU9Z310_9RHOO</name>
<evidence type="ECO:0000313" key="2">
    <source>
        <dbReference type="EMBL" id="MEN3070404.1"/>
    </source>
</evidence>
<reference evidence="2 3" key="1">
    <citation type="journal article" date="2018" name="Int. J. Syst. Evol. Microbiol.">
        <title>Uliginosibacterium sediminicola sp. nov., isolated from freshwater sediment.</title>
        <authorList>
            <person name="Hwang W.M."/>
            <person name="Kim S.M."/>
            <person name="Kang K."/>
            <person name="Ahn T.Y."/>
        </authorList>
    </citation>
    <scope>NUCLEOTIDE SEQUENCE [LARGE SCALE GENOMIC DNA]</scope>
    <source>
        <strain evidence="2 3">M1-21</strain>
    </source>
</reference>
<dbReference type="InterPro" id="IPR008023">
    <property type="entry name" value="DUF748"/>
</dbReference>
<dbReference type="EMBL" id="JBDIVE010000013">
    <property type="protein sequence ID" value="MEN3070404.1"/>
    <property type="molecule type" value="Genomic_DNA"/>
</dbReference>
<dbReference type="PANTHER" id="PTHR30441:SF8">
    <property type="entry name" value="DUF748 DOMAIN-CONTAINING PROTEIN"/>
    <property type="match status" value="1"/>
</dbReference>
<proteinExistence type="predicted"/>
<protein>
    <submittedName>
        <fullName evidence="2">DUF748 domain-containing protein</fullName>
    </submittedName>
</protein>
<keyword evidence="1" id="KW-1133">Transmembrane helix</keyword>
<dbReference type="PANTHER" id="PTHR30441">
    <property type="entry name" value="DUF748 DOMAIN-CONTAINING PROTEIN"/>
    <property type="match status" value="1"/>
</dbReference>
<accession>A0ABU9Z310</accession>